<keyword evidence="2" id="KW-0812">Transmembrane</keyword>
<evidence type="ECO:0000313" key="3">
    <source>
        <dbReference type="EMBL" id="MDQ0675470.1"/>
    </source>
</evidence>
<organism evidence="3 4">
    <name type="scientific">Pseudarthrobacter siccitolerans</name>
    <dbReference type="NCBI Taxonomy" id="861266"/>
    <lineage>
        <taxon>Bacteria</taxon>
        <taxon>Bacillati</taxon>
        <taxon>Actinomycetota</taxon>
        <taxon>Actinomycetes</taxon>
        <taxon>Micrococcales</taxon>
        <taxon>Micrococcaceae</taxon>
        <taxon>Pseudarthrobacter</taxon>
    </lineage>
</organism>
<keyword evidence="4" id="KW-1185">Reference proteome</keyword>
<keyword evidence="2" id="KW-1133">Transmembrane helix</keyword>
<evidence type="ECO:0000313" key="4">
    <source>
        <dbReference type="Proteomes" id="UP001236806"/>
    </source>
</evidence>
<evidence type="ECO:0000256" key="1">
    <source>
        <dbReference type="SAM" id="MobiDB-lite"/>
    </source>
</evidence>
<reference evidence="3 4" key="1">
    <citation type="submission" date="2023-07" db="EMBL/GenBank/DDBJ databases">
        <title>Comparative genomics of wheat-associated soil bacteria to identify genetic determinants of phenazine resistance.</title>
        <authorList>
            <person name="Mouncey N."/>
        </authorList>
    </citation>
    <scope>NUCLEOTIDE SEQUENCE [LARGE SCALE GENOMIC DNA]</scope>
    <source>
        <strain evidence="3 4">W1I3</strain>
    </source>
</reference>
<evidence type="ECO:0000256" key="2">
    <source>
        <dbReference type="SAM" id="Phobius"/>
    </source>
</evidence>
<feature type="transmembrane region" description="Helical" evidence="2">
    <location>
        <begin position="113"/>
        <end position="133"/>
    </location>
</feature>
<dbReference type="InterPro" id="IPR021401">
    <property type="entry name" value="DUF3040"/>
</dbReference>
<proteinExistence type="predicted"/>
<evidence type="ECO:0008006" key="5">
    <source>
        <dbReference type="Google" id="ProtNLM"/>
    </source>
</evidence>
<gene>
    <name evidence="3" type="ORF">QFZ36_003031</name>
</gene>
<name>A0ABU0PNE0_9MICC</name>
<feature type="transmembrane region" description="Helical" evidence="2">
    <location>
        <begin position="90"/>
        <end position="107"/>
    </location>
</feature>
<dbReference type="Proteomes" id="UP001236806">
    <property type="component" value="Unassembled WGS sequence"/>
</dbReference>
<comment type="caution">
    <text evidence="3">The sequence shown here is derived from an EMBL/GenBank/DDBJ whole genome shotgun (WGS) entry which is preliminary data.</text>
</comment>
<sequence>MEANAAELPRAATFTKGPPPGLPATPLTGQGKAPTVNIESPESRFQGRPMPMSEEERRLLKELELGLIADDPHLAMELLSGHPTRRFRSGVYYGSAAGLLGLVVFITGVSSHIIGAGITGFLLMALGTCLVLGKRTLNRRGGQGQTG</sequence>
<dbReference type="EMBL" id="JAUSXB010000001">
    <property type="protein sequence ID" value="MDQ0675470.1"/>
    <property type="molecule type" value="Genomic_DNA"/>
</dbReference>
<feature type="region of interest" description="Disordered" evidence="1">
    <location>
        <begin position="1"/>
        <end position="53"/>
    </location>
</feature>
<accession>A0ABU0PNE0</accession>
<protein>
    <recommendedName>
        <fullName evidence="5">DUF3040 domain-containing protein</fullName>
    </recommendedName>
</protein>
<dbReference type="Pfam" id="PF11239">
    <property type="entry name" value="DUF3040"/>
    <property type="match status" value="1"/>
</dbReference>
<keyword evidence="2" id="KW-0472">Membrane</keyword>